<comment type="caution">
    <text evidence="1">The sequence shown here is derived from an EMBL/GenBank/DDBJ whole genome shotgun (WGS) entry which is preliminary data.</text>
</comment>
<dbReference type="AlphaFoldDB" id="A0A5C6VDK8"/>
<evidence type="ECO:0000313" key="2">
    <source>
        <dbReference type="Proteomes" id="UP000321168"/>
    </source>
</evidence>
<evidence type="ECO:0000313" key="1">
    <source>
        <dbReference type="EMBL" id="TXC81785.1"/>
    </source>
</evidence>
<sequence length="75" mass="8439">MKKMTCKELGGACDVTFHANTFAEMAAQSKKHSVAMIKKGDTAHIQAMQEMQTMMQDPDQIAAWMTEKEDLFNNL</sequence>
<organism evidence="1 2">
    <name type="scientific">Luteibaculum oceani</name>
    <dbReference type="NCBI Taxonomy" id="1294296"/>
    <lineage>
        <taxon>Bacteria</taxon>
        <taxon>Pseudomonadati</taxon>
        <taxon>Bacteroidota</taxon>
        <taxon>Flavobacteriia</taxon>
        <taxon>Flavobacteriales</taxon>
        <taxon>Luteibaculaceae</taxon>
        <taxon>Luteibaculum</taxon>
    </lineage>
</organism>
<proteinExistence type="predicted"/>
<dbReference type="RefSeq" id="WP_147013831.1">
    <property type="nucleotide sequence ID" value="NZ_VORB01000003.1"/>
</dbReference>
<reference evidence="1 2" key="1">
    <citation type="submission" date="2019-08" db="EMBL/GenBank/DDBJ databases">
        <title>Genome of Luteibaculum oceani JCM 18817.</title>
        <authorList>
            <person name="Bowman J.P."/>
        </authorList>
    </citation>
    <scope>NUCLEOTIDE SEQUENCE [LARGE SCALE GENOMIC DNA]</scope>
    <source>
        <strain evidence="1 2">JCM 18817</strain>
    </source>
</reference>
<name>A0A5C6VDK8_9FLAO</name>
<dbReference type="OrthoDB" id="1450972at2"/>
<keyword evidence="2" id="KW-1185">Reference proteome</keyword>
<dbReference type="EMBL" id="VORB01000003">
    <property type="protein sequence ID" value="TXC81785.1"/>
    <property type="molecule type" value="Genomic_DNA"/>
</dbReference>
<accession>A0A5C6VDK8</accession>
<protein>
    <submittedName>
        <fullName evidence="1">DUF1059 domain-containing protein</fullName>
    </submittedName>
</protein>
<dbReference type="Proteomes" id="UP000321168">
    <property type="component" value="Unassembled WGS sequence"/>
</dbReference>
<gene>
    <name evidence="1" type="ORF">FRX97_04510</name>
</gene>